<dbReference type="InterPro" id="IPR028226">
    <property type="entry name" value="LIN37"/>
</dbReference>
<protein>
    <recommendedName>
        <fullName evidence="3">Protein lin-37 homolog</fullName>
    </recommendedName>
</protein>
<evidence type="ECO:0000313" key="2">
    <source>
        <dbReference type="EMBL" id="KAL0270796.1"/>
    </source>
</evidence>
<dbReference type="PANTHER" id="PTHR31336">
    <property type="entry name" value="LIN37 HOMOLOG"/>
    <property type="match status" value="1"/>
</dbReference>
<dbReference type="EMBL" id="JARGDH010000004">
    <property type="protein sequence ID" value="KAL0270796.1"/>
    <property type="molecule type" value="Genomic_DNA"/>
</dbReference>
<name>A0AAW2HLY1_9NEOP</name>
<gene>
    <name evidence="2" type="ORF">PYX00_008089</name>
</gene>
<keyword evidence="1" id="KW-0175">Coiled coil</keyword>
<evidence type="ECO:0008006" key="3">
    <source>
        <dbReference type="Google" id="ProtNLM"/>
    </source>
</evidence>
<dbReference type="GO" id="GO:0017053">
    <property type="term" value="C:transcription repressor complex"/>
    <property type="evidence" value="ECO:0007669"/>
    <property type="project" value="InterPro"/>
</dbReference>
<proteinExistence type="predicted"/>
<organism evidence="2">
    <name type="scientific">Menopon gallinae</name>
    <name type="common">poultry shaft louse</name>
    <dbReference type="NCBI Taxonomy" id="328185"/>
    <lineage>
        <taxon>Eukaryota</taxon>
        <taxon>Metazoa</taxon>
        <taxon>Ecdysozoa</taxon>
        <taxon>Arthropoda</taxon>
        <taxon>Hexapoda</taxon>
        <taxon>Insecta</taxon>
        <taxon>Pterygota</taxon>
        <taxon>Neoptera</taxon>
        <taxon>Paraneoptera</taxon>
        <taxon>Psocodea</taxon>
        <taxon>Troctomorpha</taxon>
        <taxon>Phthiraptera</taxon>
        <taxon>Amblycera</taxon>
        <taxon>Menoponidae</taxon>
        <taxon>Menopon</taxon>
    </lineage>
</organism>
<dbReference type="GO" id="GO:0031523">
    <property type="term" value="C:Myb complex"/>
    <property type="evidence" value="ECO:0007669"/>
    <property type="project" value="TreeGrafter"/>
</dbReference>
<feature type="coiled-coil region" evidence="1">
    <location>
        <begin position="127"/>
        <end position="154"/>
    </location>
</feature>
<dbReference type="GO" id="GO:0000122">
    <property type="term" value="P:negative regulation of transcription by RNA polymerase II"/>
    <property type="evidence" value="ECO:0007669"/>
    <property type="project" value="TreeGrafter"/>
</dbReference>
<dbReference type="PANTHER" id="PTHR31336:SF3">
    <property type="entry name" value="PROTEIN LIN-37 HOMOLOG"/>
    <property type="match status" value="1"/>
</dbReference>
<dbReference type="Pfam" id="PF15306">
    <property type="entry name" value="LIN37"/>
    <property type="match status" value="1"/>
</dbReference>
<accession>A0AAW2HLY1</accession>
<comment type="caution">
    <text evidence="2">The sequence shown here is derived from an EMBL/GenBank/DDBJ whole genome shotgun (WGS) entry which is preliminary data.</text>
</comment>
<dbReference type="AlphaFoldDB" id="A0AAW2HLY1"/>
<reference evidence="2" key="1">
    <citation type="journal article" date="2024" name="Gigascience">
        <title>Chromosome-level genome of the poultry shaft louse Menopon gallinae provides insight into the host-switching and adaptive evolution of parasitic lice.</title>
        <authorList>
            <person name="Xu Y."/>
            <person name="Ma L."/>
            <person name="Liu S."/>
            <person name="Liang Y."/>
            <person name="Liu Q."/>
            <person name="He Z."/>
            <person name="Tian L."/>
            <person name="Duan Y."/>
            <person name="Cai W."/>
            <person name="Li H."/>
            <person name="Song F."/>
        </authorList>
    </citation>
    <scope>NUCLEOTIDE SEQUENCE</scope>
    <source>
        <strain evidence="2">Cailab_2023a</strain>
    </source>
</reference>
<evidence type="ECO:0000256" key="1">
    <source>
        <dbReference type="SAM" id="Coils"/>
    </source>
</evidence>
<sequence>MSKKSMPSVDNIRIKQEIKEECKDYDPALHARDRLKGALQDLQALHSDNSSDSDDYRIKTLPVKKSEKDRNFQKRRKHKMGMIKEIPFQHTFVMKLFDRSVDLAQFEENTPLYPICRAWMANKPRSFINAKIDKESYKKQKREEKREKEKFKTKMDNGLLKDVYTLPAPLPPEADRSLLEPNRMQTVTKSKDFKLPAENDKNLPTKDILLATHIAHWCEVKKMMKAAALRREKRFEASKNMLKRIFHNAQ</sequence>